<dbReference type="OrthoDB" id="10250730at2759"/>
<comment type="subcellular location">
    <subcellularLocation>
        <location evidence="1">Cytoplasm</location>
        <location evidence="1">Cytosol</location>
    </subcellularLocation>
</comment>
<evidence type="ECO:0000259" key="7">
    <source>
        <dbReference type="SMART" id="SM00849"/>
    </source>
</evidence>
<dbReference type="Gene3D" id="3.60.15.10">
    <property type="entry name" value="Ribonuclease Z/Hydroxyacylglutathione hydrolase-like"/>
    <property type="match status" value="1"/>
</dbReference>
<keyword evidence="9" id="KW-1185">Reference proteome</keyword>
<comment type="function">
    <text evidence="6">Endoribonuclease that catalyzes the hydrolysis of histone-coding pre-mRNA 3'-end. Involved in histone pre-mRNA processing during the S-phase of the cell cycle, which is required for entering/progressing through S-phase. Cleaves histone pre-mRNA at a major and a minor cleavage site after the 5'-ACCCA-3' and the 5'-ACCCACA-3' sequence, respectively, and located downstream of the stem-loop. May require the presence of the HDE element located at the histone pre-RNA 3'-end to avoid non-specific cleavage.</text>
</comment>
<evidence type="ECO:0000256" key="3">
    <source>
        <dbReference type="ARBA" id="ARBA00014856"/>
    </source>
</evidence>
<dbReference type="SMART" id="SM00849">
    <property type="entry name" value="Lactamase_B"/>
    <property type="match status" value="1"/>
</dbReference>
<name>A0A7D9IEE3_PARCT</name>
<dbReference type="AlphaFoldDB" id="A0A7D9IEE3"/>
<dbReference type="Pfam" id="PF00753">
    <property type="entry name" value="Lactamase_B"/>
    <property type="match status" value="1"/>
</dbReference>
<gene>
    <name evidence="8" type="ORF">PACLA_8A056845</name>
</gene>
<dbReference type="PANTHER" id="PTHR23200:SF48">
    <property type="entry name" value="METALLO-BETA-LACTAMASE DOMAIN-CONTAINING PROTEIN 1"/>
    <property type="match status" value="1"/>
</dbReference>
<reference evidence="8" key="1">
    <citation type="submission" date="2020-04" db="EMBL/GenBank/DDBJ databases">
        <authorList>
            <person name="Alioto T."/>
            <person name="Alioto T."/>
            <person name="Gomez Garrido J."/>
        </authorList>
    </citation>
    <scope>NUCLEOTIDE SEQUENCE</scope>
    <source>
        <strain evidence="8">A484AB</strain>
    </source>
</reference>
<evidence type="ECO:0000256" key="6">
    <source>
        <dbReference type="ARBA" id="ARBA00045869"/>
    </source>
</evidence>
<evidence type="ECO:0000256" key="2">
    <source>
        <dbReference type="ARBA" id="ARBA00011738"/>
    </source>
</evidence>
<evidence type="ECO:0000313" key="8">
    <source>
        <dbReference type="EMBL" id="CAB4003776.1"/>
    </source>
</evidence>
<evidence type="ECO:0000256" key="4">
    <source>
        <dbReference type="ARBA" id="ARBA00032988"/>
    </source>
</evidence>
<dbReference type="CDD" id="cd07711">
    <property type="entry name" value="MBLAC1-like_MBL-fold"/>
    <property type="match status" value="1"/>
</dbReference>
<dbReference type="GO" id="GO:0005829">
    <property type="term" value="C:cytosol"/>
    <property type="evidence" value="ECO:0007669"/>
    <property type="project" value="UniProtKB-SubCell"/>
</dbReference>
<protein>
    <recommendedName>
        <fullName evidence="3">Metallo-beta-lactamase domain-containing protein 1</fullName>
    </recommendedName>
    <alternativeName>
        <fullName evidence="4">Endoribonuclease MBLAC1</fullName>
    </alternativeName>
</protein>
<dbReference type="InterPro" id="IPR001279">
    <property type="entry name" value="Metallo-B-lactamas"/>
</dbReference>
<organism evidence="8 9">
    <name type="scientific">Paramuricea clavata</name>
    <name type="common">Red gorgonian</name>
    <name type="synonym">Violescent sea-whip</name>
    <dbReference type="NCBI Taxonomy" id="317549"/>
    <lineage>
        <taxon>Eukaryota</taxon>
        <taxon>Metazoa</taxon>
        <taxon>Cnidaria</taxon>
        <taxon>Anthozoa</taxon>
        <taxon>Octocorallia</taxon>
        <taxon>Malacalcyonacea</taxon>
        <taxon>Plexauridae</taxon>
        <taxon>Paramuricea</taxon>
    </lineage>
</organism>
<dbReference type="InterPro" id="IPR036866">
    <property type="entry name" value="RibonucZ/Hydroxyglut_hydro"/>
</dbReference>
<proteinExistence type="predicted"/>
<dbReference type="EMBL" id="CACRXK020004722">
    <property type="protein sequence ID" value="CAB4003776.1"/>
    <property type="molecule type" value="Genomic_DNA"/>
</dbReference>
<evidence type="ECO:0000256" key="1">
    <source>
        <dbReference type="ARBA" id="ARBA00004514"/>
    </source>
</evidence>
<dbReference type="Proteomes" id="UP001152795">
    <property type="component" value="Unassembled WGS sequence"/>
</dbReference>
<dbReference type="PANTHER" id="PTHR23200">
    <property type="entry name" value="METALLO-BETA-LACTAMASE DOMAIN-CONTAINING PROTEIN 1"/>
    <property type="match status" value="1"/>
</dbReference>
<evidence type="ECO:0000313" key="9">
    <source>
        <dbReference type="Proteomes" id="UP001152795"/>
    </source>
</evidence>
<dbReference type="SUPFAM" id="SSF56281">
    <property type="entry name" value="Metallo-hydrolase/oxidoreductase"/>
    <property type="match status" value="1"/>
</dbReference>
<accession>A0A7D9IEE3</accession>
<feature type="domain" description="Metallo-beta-lactamase" evidence="7">
    <location>
        <begin position="89"/>
        <end position="254"/>
    </location>
</feature>
<sequence>MKTVTQLYEASGVFVMAGPAEHCHNEGSSRCSVIGSTSRRENRGWAVQCSEVDQAIPHDACQEAQYPYEIIPLIEGYSENQGPGKQRATGSSTLVKGLKNVIVDTGNPSEKGKLLSALDEKGGVLPDDINFVVCTHGHSDHVGNLNLFPDATFIVSYDVSKKDEYTVHRFEDGLPYKIDDGVEVIPTPGHTNSDVSVIVENTRYGVVAITGDLFEKEEDLARDDLWKQYSENPEVQRLNRETILRKADFIVPGHGKIFRNTKK</sequence>
<comment type="catalytic activity">
    <reaction evidence="5">
        <text>a ribonucleotidyl-ribonucleotide-RNA + H2O = a 3'-end ribonucleotide-RNA + a 5'-end 5'-phospho-ribonucleoside-RNA + H(+)</text>
        <dbReference type="Rhea" id="RHEA:68096"/>
        <dbReference type="Rhea" id="RHEA-COMP:15179"/>
        <dbReference type="Rhea" id="RHEA-COMP:17355"/>
        <dbReference type="Rhea" id="RHEA-COMP:17428"/>
        <dbReference type="ChEBI" id="CHEBI:15377"/>
        <dbReference type="ChEBI" id="CHEBI:15378"/>
        <dbReference type="ChEBI" id="CHEBI:74896"/>
        <dbReference type="ChEBI" id="CHEBI:138282"/>
        <dbReference type="ChEBI" id="CHEBI:173118"/>
    </reaction>
    <physiologicalReaction direction="left-to-right" evidence="5">
        <dbReference type="Rhea" id="RHEA:68097"/>
    </physiologicalReaction>
</comment>
<comment type="caution">
    <text evidence="8">The sequence shown here is derived from an EMBL/GenBank/DDBJ whole genome shotgun (WGS) entry which is preliminary data.</text>
</comment>
<comment type="subunit">
    <text evidence="2">Homodimer.</text>
</comment>
<evidence type="ECO:0000256" key="5">
    <source>
        <dbReference type="ARBA" id="ARBA00044690"/>
    </source>
</evidence>
<dbReference type="InterPro" id="IPR039344">
    <property type="entry name" value="MBLAC1"/>
</dbReference>